<gene>
    <name evidence="1" type="ORF">PsorP6_008541</name>
</gene>
<protein>
    <submittedName>
        <fullName evidence="1">Uncharacterized protein</fullName>
    </submittedName>
</protein>
<comment type="caution">
    <text evidence="1">The sequence shown here is derived from an EMBL/GenBank/DDBJ whole genome shotgun (WGS) entry which is preliminary data.</text>
</comment>
<proteinExistence type="predicted"/>
<evidence type="ECO:0000313" key="2">
    <source>
        <dbReference type="Proteomes" id="UP001163321"/>
    </source>
</evidence>
<evidence type="ECO:0000313" key="1">
    <source>
        <dbReference type="EMBL" id="KAI9915673.1"/>
    </source>
</evidence>
<dbReference type="Proteomes" id="UP001163321">
    <property type="component" value="Chromosome 3"/>
</dbReference>
<sequence length="87" mass="10223">MGVFYCLYYLRIYVVIQLFFKPKDEVGIVAYGSEETNNQLNEEQGQEEYQNVQVVDSIDCPTLHMIKQLRKLRPSQSEETKELCLNN</sequence>
<organism evidence="1 2">
    <name type="scientific">Peronosclerospora sorghi</name>
    <dbReference type="NCBI Taxonomy" id="230839"/>
    <lineage>
        <taxon>Eukaryota</taxon>
        <taxon>Sar</taxon>
        <taxon>Stramenopiles</taxon>
        <taxon>Oomycota</taxon>
        <taxon>Peronosporomycetes</taxon>
        <taxon>Peronosporales</taxon>
        <taxon>Peronosporaceae</taxon>
        <taxon>Peronosclerospora</taxon>
    </lineage>
</organism>
<reference evidence="1 2" key="1">
    <citation type="journal article" date="2022" name="bioRxiv">
        <title>The genome of the oomycete Peronosclerospora sorghi, a cosmopolitan pathogen of maize and sorghum, is inflated with dispersed pseudogenes.</title>
        <authorList>
            <person name="Fletcher K."/>
            <person name="Martin F."/>
            <person name="Isakeit T."/>
            <person name="Cavanaugh K."/>
            <person name="Magill C."/>
            <person name="Michelmore R."/>
        </authorList>
    </citation>
    <scope>NUCLEOTIDE SEQUENCE [LARGE SCALE GENOMIC DNA]</scope>
    <source>
        <strain evidence="1">P6</strain>
    </source>
</reference>
<accession>A0ACC0WC40</accession>
<dbReference type="EMBL" id="CM047582">
    <property type="protein sequence ID" value="KAI9915673.1"/>
    <property type="molecule type" value="Genomic_DNA"/>
</dbReference>
<name>A0ACC0WC40_9STRA</name>
<keyword evidence="2" id="KW-1185">Reference proteome</keyword>